<dbReference type="PANTHER" id="PTHR30036">
    <property type="entry name" value="D-XYLOSE-BINDING PERIPLASMIC PROTEIN"/>
    <property type="match status" value="1"/>
</dbReference>
<dbReference type="InterPro" id="IPR028082">
    <property type="entry name" value="Peripla_BP_I"/>
</dbReference>
<evidence type="ECO:0000313" key="6">
    <source>
        <dbReference type="Proteomes" id="UP000327030"/>
    </source>
</evidence>
<dbReference type="InterPro" id="IPR050555">
    <property type="entry name" value="Bact_Solute-Bind_Prot2"/>
</dbReference>
<feature type="chain" id="PRO_5038556715" evidence="3">
    <location>
        <begin position="19"/>
        <end position="348"/>
    </location>
</feature>
<comment type="subcellular location">
    <subcellularLocation>
        <location evidence="1">Cell envelope</location>
    </subcellularLocation>
</comment>
<evidence type="ECO:0000313" key="5">
    <source>
        <dbReference type="EMBL" id="QFJ54549.1"/>
    </source>
</evidence>
<sequence>MKGFLRMMLSVVITATLACGCSSGPVISPDDVNQADDTLEIGMCFDSFVIERWEKDRDVFVATAAGLGATVNIQNANGNVEKQIEQIKYFIDKKVDCLVIIPVDGSSLKDVVLDAKKAKIPVVCYDRLISNANADLYISFDNERVGQMLGEAIASQGAGNVIMIGGPLTDNNVPMVTAGFTNVMKQNGIDILDTYNCEGWKAEYGSAYVYDHMELVKRADAIMCGNDDIASSVIKALAVGQLAGEIPVVGQDADLPACQHIVQGTQLMTVYKPVGKLAEEAAKLSVELAKGETLDVEGVINDGTNQIPYVAVEPVAVTKDNMDQVIIDGGFHTREDVYLNTVDTTDSQ</sequence>
<keyword evidence="2 3" id="KW-0732">Signal</keyword>
<evidence type="ECO:0000259" key="4">
    <source>
        <dbReference type="Pfam" id="PF13407"/>
    </source>
</evidence>
<reference evidence="6" key="1">
    <citation type="submission" date="2019-08" db="EMBL/GenBank/DDBJ databases">
        <title>Complete Genome Sequence of the Polysaccharide-Degrading Rumen Bacterium Pseudobutyrivibrio xylanivorans MA3014.</title>
        <authorList>
            <person name="Palevich N."/>
            <person name="Maclean P.H."/>
            <person name="Kelly W.J."/>
            <person name="Leahy S.C."/>
            <person name="Rakonjac J."/>
            <person name="Attwood G.T."/>
        </authorList>
    </citation>
    <scope>NUCLEOTIDE SEQUENCE [LARGE SCALE GENOMIC DNA]</scope>
    <source>
        <strain evidence="6">MA3014</strain>
    </source>
</reference>
<protein>
    <submittedName>
        <fullName evidence="5">Sugar ABC transporter substrate-binding protein</fullName>
    </submittedName>
</protein>
<dbReference type="GO" id="GO:0030246">
    <property type="term" value="F:carbohydrate binding"/>
    <property type="evidence" value="ECO:0007669"/>
    <property type="project" value="TreeGrafter"/>
</dbReference>
<evidence type="ECO:0000256" key="3">
    <source>
        <dbReference type="SAM" id="SignalP"/>
    </source>
</evidence>
<evidence type="ECO:0000256" key="1">
    <source>
        <dbReference type="ARBA" id="ARBA00004196"/>
    </source>
</evidence>
<dbReference type="SUPFAM" id="SSF53822">
    <property type="entry name" value="Periplasmic binding protein-like I"/>
    <property type="match status" value="1"/>
</dbReference>
<dbReference type="InterPro" id="IPR025997">
    <property type="entry name" value="SBP_2_dom"/>
</dbReference>
<dbReference type="PANTHER" id="PTHR30036:SF1">
    <property type="entry name" value="D-XYLOSE-BINDING PERIPLASMIC PROTEIN"/>
    <property type="match status" value="1"/>
</dbReference>
<dbReference type="PROSITE" id="PS51257">
    <property type="entry name" value="PROKAR_LIPOPROTEIN"/>
    <property type="match status" value="1"/>
</dbReference>
<accession>A0A5P6VS64</accession>
<dbReference type="OrthoDB" id="9769193at2"/>
<dbReference type="AlphaFoldDB" id="A0A5P6VS64"/>
<dbReference type="RefSeq" id="WP_151623036.1">
    <property type="nucleotide sequence ID" value="NZ_CP043028.1"/>
</dbReference>
<evidence type="ECO:0000256" key="2">
    <source>
        <dbReference type="ARBA" id="ARBA00022729"/>
    </source>
</evidence>
<dbReference type="Proteomes" id="UP000327030">
    <property type="component" value="Chromosome 1"/>
</dbReference>
<dbReference type="EMBL" id="CP043028">
    <property type="protein sequence ID" value="QFJ54549.1"/>
    <property type="molecule type" value="Genomic_DNA"/>
</dbReference>
<dbReference type="Gene3D" id="3.40.50.2300">
    <property type="match status" value="2"/>
</dbReference>
<feature type="domain" description="Periplasmic binding protein" evidence="4">
    <location>
        <begin position="41"/>
        <end position="292"/>
    </location>
</feature>
<dbReference type="GO" id="GO:0030288">
    <property type="term" value="C:outer membrane-bounded periplasmic space"/>
    <property type="evidence" value="ECO:0007669"/>
    <property type="project" value="TreeGrafter"/>
</dbReference>
<organism evidence="5 6">
    <name type="scientific">Pseudobutyrivibrio xylanivorans</name>
    <dbReference type="NCBI Taxonomy" id="185007"/>
    <lineage>
        <taxon>Bacteria</taxon>
        <taxon>Bacillati</taxon>
        <taxon>Bacillota</taxon>
        <taxon>Clostridia</taxon>
        <taxon>Lachnospirales</taxon>
        <taxon>Lachnospiraceae</taxon>
        <taxon>Pseudobutyrivibrio</taxon>
    </lineage>
</organism>
<dbReference type="KEGG" id="pxv:FXF36_06630"/>
<gene>
    <name evidence="5" type="ORF">FXF36_06630</name>
</gene>
<dbReference type="Pfam" id="PF13407">
    <property type="entry name" value="Peripla_BP_4"/>
    <property type="match status" value="1"/>
</dbReference>
<proteinExistence type="predicted"/>
<feature type="signal peptide" evidence="3">
    <location>
        <begin position="1"/>
        <end position="18"/>
    </location>
</feature>
<name>A0A5P6VS64_PSEXY</name>